<keyword evidence="6 13" id="KW-1133">Transmembrane helix</keyword>
<name>A0A8X6Y998_9ARAC</name>
<dbReference type="Gene3D" id="2.60.470.10">
    <property type="entry name" value="Acid-sensing ion channels like domains"/>
    <property type="match status" value="1"/>
</dbReference>
<dbReference type="Pfam" id="PF00858">
    <property type="entry name" value="ASC"/>
    <property type="match status" value="2"/>
</dbReference>
<evidence type="ECO:0000313" key="14">
    <source>
        <dbReference type="EMBL" id="GFY68500.1"/>
    </source>
</evidence>
<evidence type="ECO:0000313" key="15">
    <source>
        <dbReference type="Proteomes" id="UP000886998"/>
    </source>
</evidence>
<comment type="subcellular location">
    <subcellularLocation>
        <location evidence="1">Membrane</location>
        <topology evidence="1">Multi-pass membrane protein</topology>
    </subcellularLocation>
</comment>
<keyword evidence="11 12" id="KW-0407">Ion channel</keyword>
<evidence type="ECO:0000256" key="4">
    <source>
        <dbReference type="ARBA" id="ARBA00022461"/>
    </source>
</evidence>
<evidence type="ECO:0000256" key="5">
    <source>
        <dbReference type="ARBA" id="ARBA00022692"/>
    </source>
</evidence>
<keyword evidence="9 13" id="KW-0472">Membrane</keyword>
<evidence type="ECO:0000256" key="2">
    <source>
        <dbReference type="ARBA" id="ARBA00007193"/>
    </source>
</evidence>
<evidence type="ECO:0000256" key="6">
    <source>
        <dbReference type="ARBA" id="ARBA00022989"/>
    </source>
</evidence>
<evidence type="ECO:0000256" key="3">
    <source>
        <dbReference type="ARBA" id="ARBA00022448"/>
    </source>
</evidence>
<dbReference type="PANTHER" id="PTHR11690:SF248">
    <property type="entry name" value="PICKPOCKET 17, ISOFORM A"/>
    <property type="match status" value="1"/>
</dbReference>
<evidence type="ECO:0000256" key="11">
    <source>
        <dbReference type="ARBA" id="ARBA00023303"/>
    </source>
</evidence>
<keyword evidence="8 12" id="KW-0406">Ion transport</keyword>
<reference evidence="14" key="1">
    <citation type="submission" date="2020-08" db="EMBL/GenBank/DDBJ databases">
        <title>Multicomponent nature underlies the extraordinary mechanical properties of spider dragline silk.</title>
        <authorList>
            <person name="Kono N."/>
            <person name="Nakamura H."/>
            <person name="Mori M."/>
            <person name="Yoshida Y."/>
            <person name="Ohtoshi R."/>
            <person name="Malay A.D."/>
            <person name="Moran D.A.P."/>
            <person name="Tomita M."/>
            <person name="Numata K."/>
            <person name="Arakawa K."/>
        </authorList>
    </citation>
    <scope>NUCLEOTIDE SEQUENCE</scope>
</reference>
<evidence type="ECO:0000256" key="12">
    <source>
        <dbReference type="RuleBase" id="RU000679"/>
    </source>
</evidence>
<dbReference type="Gene3D" id="1.10.287.770">
    <property type="entry name" value="YojJ-like"/>
    <property type="match status" value="1"/>
</dbReference>
<dbReference type="GO" id="GO:0005886">
    <property type="term" value="C:plasma membrane"/>
    <property type="evidence" value="ECO:0007669"/>
    <property type="project" value="TreeGrafter"/>
</dbReference>
<keyword evidence="7" id="KW-0915">Sodium</keyword>
<dbReference type="PRINTS" id="PR01078">
    <property type="entry name" value="AMINACHANNEL"/>
</dbReference>
<evidence type="ECO:0000256" key="10">
    <source>
        <dbReference type="ARBA" id="ARBA00023201"/>
    </source>
</evidence>
<keyword evidence="15" id="KW-1185">Reference proteome</keyword>
<evidence type="ECO:0000256" key="13">
    <source>
        <dbReference type="SAM" id="Phobius"/>
    </source>
</evidence>
<keyword evidence="4 12" id="KW-0894">Sodium channel</keyword>
<dbReference type="Proteomes" id="UP000886998">
    <property type="component" value="Unassembled WGS sequence"/>
</dbReference>
<organism evidence="14 15">
    <name type="scientific">Trichonephila inaurata madagascariensis</name>
    <dbReference type="NCBI Taxonomy" id="2747483"/>
    <lineage>
        <taxon>Eukaryota</taxon>
        <taxon>Metazoa</taxon>
        <taxon>Ecdysozoa</taxon>
        <taxon>Arthropoda</taxon>
        <taxon>Chelicerata</taxon>
        <taxon>Arachnida</taxon>
        <taxon>Araneae</taxon>
        <taxon>Araneomorphae</taxon>
        <taxon>Entelegynae</taxon>
        <taxon>Araneoidea</taxon>
        <taxon>Nephilidae</taxon>
        <taxon>Trichonephila</taxon>
        <taxon>Trichonephila inaurata</taxon>
    </lineage>
</organism>
<gene>
    <name evidence="14" type="primary">Asic5</name>
    <name evidence="14" type="ORF">TNIN_254761</name>
</gene>
<dbReference type="PANTHER" id="PTHR11690">
    <property type="entry name" value="AMILORIDE-SENSITIVE SODIUM CHANNEL-RELATED"/>
    <property type="match status" value="1"/>
</dbReference>
<protein>
    <submittedName>
        <fullName evidence="14">Acid-sensing ion channel 5</fullName>
    </submittedName>
</protein>
<keyword evidence="3 12" id="KW-0813">Transport</keyword>
<dbReference type="AlphaFoldDB" id="A0A8X6Y998"/>
<evidence type="ECO:0000256" key="7">
    <source>
        <dbReference type="ARBA" id="ARBA00023053"/>
    </source>
</evidence>
<accession>A0A8X6Y998</accession>
<sequence>MGKVITKSQKVSILTYDVFHKDCRSICDRKVQNITSCFLNNSSIYAVSKIGCSSSYLAKIVWFFILVASLIGSIYEIQKFCYLYWKYPVVINILVDQRKSLEFPAVSVCNLNRMRELDLECIRMEIARSIVSGTPLLLSNRRNLFPCNNFESNEDILQDIKHNAALRLQLKYYAMDEETRFQQGHNLSDFLENACSMSCKSLPTVHIQGAKIIIHDPSEIPSPEEDGFIVGPGYEAIISLKQTILRRLPFPYKDHCVDYKAEGKKYIFNKNDCVRTCIQEHNFASCGCIDQTLAVMNDLQPCNLTKMEEVCCLDDVLNNMTKSGPICDCPLPCDSIYYNEKVSVALLSHEAFFKKENTLSGIYSKQVFKDRILRLNIFYLSLERHIYEQKPKYKVSEFLSNLGNQFGLWVGLSVVAVFELLEKIFY</sequence>
<dbReference type="EMBL" id="BMAV01017097">
    <property type="protein sequence ID" value="GFY68500.1"/>
    <property type="molecule type" value="Genomic_DNA"/>
</dbReference>
<evidence type="ECO:0000256" key="8">
    <source>
        <dbReference type="ARBA" id="ARBA00023065"/>
    </source>
</evidence>
<comment type="caution">
    <text evidence="14">The sequence shown here is derived from an EMBL/GenBank/DDBJ whole genome shotgun (WGS) entry which is preliminary data.</text>
</comment>
<dbReference type="InterPro" id="IPR001873">
    <property type="entry name" value="ENaC"/>
</dbReference>
<keyword evidence="5 12" id="KW-0812">Transmembrane</keyword>
<dbReference type="GO" id="GO:0015280">
    <property type="term" value="F:ligand-gated sodium channel activity"/>
    <property type="evidence" value="ECO:0007669"/>
    <property type="project" value="TreeGrafter"/>
</dbReference>
<evidence type="ECO:0000256" key="9">
    <source>
        <dbReference type="ARBA" id="ARBA00023136"/>
    </source>
</evidence>
<dbReference type="OrthoDB" id="6434276at2759"/>
<feature type="transmembrane region" description="Helical" evidence="13">
    <location>
        <begin position="56"/>
        <end position="75"/>
    </location>
</feature>
<proteinExistence type="inferred from homology"/>
<comment type="similarity">
    <text evidence="2 12">Belongs to the amiloride-sensitive sodium channel (TC 1.A.6) family.</text>
</comment>
<keyword evidence="10 12" id="KW-0739">Sodium transport</keyword>
<evidence type="ECO:0000256" key="1">
    <source>
        <dbReference type="ARBA" id="ARBA00004141"/>
    </source>
</evidence>